<organism evidence="1 2">
    <name type="scientific">Dysgonomonas alginatilytica</name>
    <dbReference type="NCBI Taxonomy" id="1605892"/>
    <lineage>
        <taxon>Bacteria</taxon>
        <taxon>Pseudomonadati</taxon>
        <taxon>Bacteroidota</taxon>
        <taxon>Bacteroidia</taxon>
        <taxon>Bacteroidales</taxon>
        <taxon>Dysgonomonadaceae</taxon>
        <taxon>Dysgonomonas</taxon>
    </lineage>
</organism>
<dbReference type="EMBL" id="QICL01000004">
    <property type="protein sequence ID" value="PXV66870.1"/>
    <property type="molecule type" value="Genomic_DNA"/>
</dbReference>
<name>A0A2V3PRB4_9BACT</name>
<proteinExistence type="predicted"/>
<evidence type="ECO:0000313" key="1">
    <source>
        <dbReference type="EMBL" id="PXV66870.1"/>
    </source>
</evidence>
<dbReference type="OrthoDB" id="1107655at2"/>
<gene>
    <name evidence="1" type="ORF">CLV62_104131</name>
</gene>
<keyword evidence="2" id="KW-1185">Reference proteome</keyword>
<comment type="caution">
    <text evidence="1">The sequence shown here is derived from an EMBL/GenBank/DDBJ whole genome shotgun (WGS) entry which is preliminary data.</text>
</comment>
<evidence type="ECO:0000313" key="2">
    <source>
        <dbReference type="Proteomes" id="UP000247973"/>
    </source>
</evidence>
<evidence type="ECO:0008006" key="3">
    <source>
        <dbReference type="Google" id="ProtNLM"/>
    </source>
</evidence>
<accession>A0A2V3PRB4</accession>
<dbReference type="AlphaFoldDB" id="A0A2V3PRB4"/>
<sequence length="179" mass="19038">MAATLTKAALDKVFVGISKIQLAPVGALAVTTFDTADEIFTVKDSVNFSQAQPSKTEIKVDQFSAPIAATYEAGEFSLTGSIPSIAKEILAYFFKTNAATNPAITGFTKSTAIDLENKIINAMVKITNAAGDMAIVIPRCEFIANFDWSSTSSNAFAVAFTATPKMNPDGKGDVLFYEK</sequence>
<protein>
    <recommendedName>
        <fullName evidence="3">Tail tube protein</fullName>
    </recommendedName>
</protein>
<dbReference type="Proteomes" id="UP000247973">
    <property type="component" value="Unassembled WGS sequence"/>
</dbReference>
<reference evidence="1 2" key="1">
    <citation type="submission" date="2018-03" db="EMBL/GenBank/DDBJ databases">
        <title>Genomic Encyclopedia of Archaeal and Bacterial Type Strains, Phase II (KMG-II): from individual species to whole genera.</title>
        <authorList>
            <person name="Goeker M."/>
        </authorList>
    </citation>
    <scope>NUCLEOTIDE SEQUENCE [LARGE SCALE GENOMIC DNA]</scope>
    <source>
        <strain evidence="1 2">DSM 100214</strain>
    </source>
</reference>
<dbReference type="RefSeq" id="WP_110309825.1">
    <property type="nucleotide sequence ID" value="NZ_QICL01000004.1"/>
</dbReference>